<dbReference type="EMBL" id="JAAXOP010000001">
    <property type="protein sequence ID" value="NKY48954.1"/>
    <property type="molecule type" value="Genomic_DNA"/>
</dbReference>
<keyword evidence="2" id="KW-1185">Reference proteome</keyword>
<sequence>MNDYRDLIWSLIPLLLICVVLAAVASQCTFSADGPTPGKVPTFDVQSALHDDADVMRFPIRDPAVPADWQPNSGSRDTIVGQSGGKISTVGYITSNGTYLQLSQTDASESALAKHVVDTRSPSGERMVGTQKWTVYHVADSEPAWIADFGSSRVLLKGAAGDGSYQTLAAAVDAAQPLQP</sequence>
<dbReference type="InterPro" id="IPR025339">
    <property type="entry name" value="DUF4245"/>
</dbReference>
<dbReference type="Pfam" id="PF14030">
    <property type="entry name" value="DUF4245"/>
    <property type="match status" value="1"/>
</dbReference>
<accession>A0A846XT53</accession>
<name>A0A846XT53_9NOCA</name>
<evidence type="ECO:0000313" key="2">
    <source>
        <dbReference type="Proteomes" id="UP000565711"/>
    </source>
</evidence>
<comment type="caution">
    <text evidence="1">The sequence shown here is derived from an EMBL/GenBank/DDBJ whole genome shotgun (WGS) entry which is preliminary data.</text>
</comment>
<dbReference type="Proteomes" id="UP000565711">
    <property type="component" value="Unassembled WGS sequence"/>
</dbReference>
<evidence type="ECO:0000313" key="1">
    <source>
        <dbReference type="EMBL" id="NKY48954.1"/>
    </source>
</evidence>
<gene>
    <name evidence="1" type="ORF">HGA08_01855</name>
</gene>
<organism evidence="1 2">
    <name type="scientific">Nocardia vermiculata</name>
    <dbReference type="NCBI Taxonomy" id="257274"/>
    <lineage>
        <taxon>Bacteria</taxon>
        <taxon>Bacillati</taxon>
        <taxon>Actinomycetota</taxon>
        <taxon>Actinomycetes</taxon>
        <taxon>Mycobacteriales</taxon>
        <taxon>Nocardiaceae</taxon>
        <taxon>Nocardia</taxon>
    </lineage>
</organism>
<reference evidence="1 2" key="1">
    <citation type="submission" date="2020-04" db="EMBL/GenBank/DDBJ databases">
        <title>MicrobeNet Type strains.</title>
        <authorList>
            <person name="Nicholson A.C."/>
        </authorList>
    </citation>
    <scope>NUCLEOTIDE SEQUENCE [LARGE SCALE GENOMIC DNA]</scope>
    <source>
        <strain evidence="1 2">JCM 12354</strain>
    </source>
</reference>
<dbReference type="AlphaFoldDB" id="A0A846XT53"/>
<proteinExistence type="predicted"/>
<protein>
    <submittedName>
        <fullName evidence="1">DUF4245 domain-containing protein</fullName>
    </submittedName>
</protein>